<gene>
    <name evidence="2" type="primary">hemG</name>
    <name evidence="2" type="ORF">RHODGE_RHODGE_00496</name>
</gene>
<evidence type="ECO:0000259" key="1">
    <source>
        <dbReference type="Pfam" id="PF12724"/>
    </source>
</evidence>
<name>A0A447CQM0_9BRAD</name>
<dbReference type="AlphaFoldDB" id="A0A447CQM0"/>
<dbReference type="Gene3D" id="3.40.50.360">
    <property type="match status" value="1"/>
</dbReference>
<dbReference type="SUPFAM" id="SSF52218">
    <property type="entry name" value="Flavoproteins"/>
    <property type="match status" value="1"/>
</dbReference>
<dbReference type="RefSeq" id="WP_129607607.1">
    <property type="nucleotide sequence ID" value="NZ_UWOC01000028.1"/>
</dbReference>
<dbReference type="Proteomes" id="UP000289200">
    <property type="component" value="Unassembled WGS sequence"/>
</dbReference>
<feature type="domain" description="Flavodoxin" evidence="1">
    <location>
        <begin position="3"/>
        <end position="152"/>
    </location>
</feature>
<dbReference type="EMBL" id="UWOC01000028">
    <property type="protein sequence ID" value="VCU07400.1"/>
    <property type="molecule type" value="Genomic_DNA"/>
</dbReference>
<dbReference type="InterPro" id="IPR026816">
    <property type="entry name" value="Flavodoxin_dom"/>
</dbReference>
<evidence type="ECO:0000313" key="3">
    <source>
        <dbReference type="Proteomes" id="UP000289200"/>
    </source>
</evidence>
<accession>A0A447CQM0</accession>
<dbReference type="GO" id="GO:0006783">
    <property type="term" value="P:heme biosynthetic process"/>
    <property type="evidence" value="ECO:0007669"/>
    <property type="project" value="TreeGrafter"/>
</dbReference>
<dbReference type="NCBIfam" id="NF008316">
    <property type="entry name" value="PRK11104.1"/>
    <property type="match status" value="1"/>
</dbReference>
<dbReference type="GO" id="GO:0070819">
    <property type="term" value="F:menaquinone-dependent protoporphyrinogen oxidase activity"/>
    <property type="evidence" value="ECO:0007669"/>
    <property type="project" value="TreeGrafter"/>
</dbReference>
<dbReference type="OrthoDB" id="9795729at2"/>
<evidence type="ECO:0000313" key="2">
    <source>
        <dbReference type="EMBL" id="VCU07400.1"/>
    </source>
</evidence>
<dbReference type="InterPro" id="IPR052200">
    <property type="entry name" value="Protoporphyrinogen_IX_DH"/>
</dbReference>
<dbReference type="PANTHER" id="PTHR38030:SF2">
    <property type="entry name" value="PROTOPORPHYRINOGEN IX DEHYDROGENASE [QUINONE]"/>
    <property type="match status" value="1"/>
</dbReference>
<proteinExistence type="predicted"/>
<protein>
    <submittedName>
        <fullName evidence="2">Protoporphyrinogen IX dehydrogenase [menaquinone]</fullName>
    </submittedName>
</protein>
<comment type="caution">
    <text evidence="2">The sequence shown here is derived from an EMBL/GenBank/DDBJ whole genome shotgun (WGS) entry which is preliminary data.</text>
</comment>
<dbReference type="GO" id="GO:0010181">
    <property type="term" value="F:FMN binding"/>
    <property type="evidence" value="ECO:0007669"/>
    <property type="project" value="TreeGrafter"/>
</dbReference>
<organism evidence="2 3">
    <name type="scientific">Rhodoplanes serenus</name>
    <dbReference type="NCBI Taxonomy" id="200615"/>
    <lineage>
        <taxon>Bacteria</taxon>
        <taxon>Pseudomonadati</taxon>
        <taxon>Pseudomonadota</taxon>
        <taxon>Alphaproteobacteria</taxon>
        <taxon>Hyphomicrobiales</taxon>
        <taxon>Nitrobacteraceae</taxon>
        <taxon>Rhodoplanes</taxon>
    </lineage>
</organism>
<dbReference type="PANTHER" id="PTHR38030">
    <property type="entry name" value="PROTOPORPHYRINOGEN IX DEHYDROGENASE [MENAQUINONE]"/>
    <property type="match status" value="1"/>
</dbReference>
<dbReference type="Pfam" id="PF12724">
    <property type="entry name" value="Flavodoxin_5"/>
    <property type="match status" value="1"/>
</dbReference>
<keyword evidence="3" id="KW-1185">Reference proteome</keyword>
<dbReference type="InterPro" id="IPR029039">
    <property type="entry name" value="Flavoprotein-like_sf"/>
</dbReference>
<reference evidence="3" key="1">
    <citation type="submission" date="2018-10" db="EMBL/GenBank/DDBJ databases">
        <authorList>
            <person name="Peiro R."/>
            <person name="Begona"/>
            <person name="Cbmso G."/>
            <person name="Lopez M."/>
            <person name="Gonzalez S."/>
            <person name="Sacristan E."/>
            <person name="Castillo E."/>
        </authorList>
    </citation>
    <scope>NUCLEOTIDE SEQUENCE [LARGE SCALE GENOMIC DNA]</scope>
</reference>
<sequence length="188" mass="19943">MQIYFASRDGQSRKIATHIAGRLAARGIAATPTDLAEATPSAADLAGSPLVVAIMSIRYGKHLPEGLRFVETFKSLAAPPPLVLASVNLTARKPGKDTAEGNVYLRKLIARNGLAPVLATAFAGRLDYPRYGFFDRLAIRFIMLITSGPTDPTAVVEYTSWDKVDAFAAQIAAVAAEVAAPQTGDEEA</sequence>